<evidence type="ECO:0000256" key="5">
    <source>
        <dbReference type="PROSITE-ProRule" id="PRU01091"/>
    </source>
</evidence>
<dbReference type="SUPFAM" id="SSF48452">
    <property type="entry name" value="TPR-like"/>
    <property type="match status" value="1"/>
</dbReference>
<dbReference type="PROSITE" id="PS51755">
    <property type="entry name" value="OMPR_PHOB"/>
    <property type="match status" value="1"/>
</dbReference>
<proteinExistence type="inferred from homology"/>
<dbReference type="InterPro" id="IPR001867">
    <property type="entry name" value="OmpR/PhoB-type_DNA-bd"/>
</dbReference>
<gene>
    <name evidence="7" type="ORF">HKK74_37535</name>
</gene>
<evidence type="ECO:0000256" key="3">
    <source>
        <dbReference type="ARBA" id="ARBA00023125"/>
    </source>
</evidence>
<dbReference type="RefSeq" id="WP_187248195.1">
    <property type="nucleotide sequence ID" value="NZ_BAAAOK010000005.1"/>
</dbReference>
<keyword evidence="8" id="KW-1185">Reference proteome</keyword>
<dbReference type="SMART" id="SM00862">
    <property type="entry name" value="Trans_reg_C"/>
    <property type="match status" value="1"/>
</dbReference>
<dbReference type="InterPro" id="IPR016032">
    <property type="entry name" value="Sig_transdc_resp-reg_C-effctor"/>
</dbReference>
<keyword evidence="2" id="KW-0805">Transcription regulation</keyword>
<dbReference type="SUPFAM" id="SSF46894">
    <property type="entry name" value="C-terminal effector domain of the bipartite response regulators"/>
    <property type="match status" value="1"/>
</dbReference>
<evidence type="ECO:0000259" key="6">
    <source>
        <dbReference type="PROSITE" id="PS51755"/>
    </source>
</evidence>
<accession>A0ABR7M211</accession>
<feature type="DNA-binding region" description="OmpR/PhoB-type" evidence="5">
    <location>
        <begin position="8"/>
        <end position="105"/>
    </location>
</feature>
<name>A0ABR7M211_9ACTN</name>
<dbReference type="Pfam" id="PF00486">
    <property type="entry name" value="Trans_reg_C"/>
    <property type="match status" value="1"/>
</dbReference>
<sequence>MATSRGGPTKAARGVLSIRLLGPLDLSVDELPVAVTAGRLRVLLAVLALSAGRVVPVDRLATALWADEVPPGNPRRSVQTYMARLRSALGAESIGSAPTGYVLHADPENVDALRFVRLLRAASAASDTVEERARVAEALDLWRGRPFEDVPSTWLEESQTPWLLESYLAAVEWRLDLDISAGRHGELVVELSELTARYPLREPLWARLLIALDRSGRRADALTRYEIVRARIAADLGVDPDPTLQRIHADLLARRSPSLVG</sequence>
<dbReference type="InterPro" id="IPR051677">
    <property type="entry name" value="AfsR-DnrI-RedD_regulator"/>
</dbReference>
<dbReference type="InterPro" id="IPR005158">
    <property type="entry name" value="BTAD"/>
</dbReference>
<dbReference type="PANTHER" id="PTHR35807">
    <property type="entry name" value="TRANSCRIPTIONAL REGULATOR REDD-RELATED"/>
    <property type="match status" value="1"/>
</dbReference>
<dbReference type="InterPro" id="IPR011990">
    <property type="entry name" value="TPR-like_helical_dom_sf"/>
</dbReference>
<dbReference type="SMART" id="SM01043">
    <property type="entry name" value="BTAD"/>
    <property type="match status" value="1"/>
</dbReference>
<evidence type="ECO:0000313" key="7">
    <source>
        <dbReference type="EMBL" id="MBC6471154.1"/>
    </source>
</evidence>
<protein>
    <submittedName>
        <fullName evidence="7">AfsR/SARP family transcriptional regulator</fullName>
    </submittedName>
</protein>
<dbReference type="Proteomes" id="UP000805614">
    <property type="component" value="Unassembled WGS sequence"/>
</dbReference>
<keyword evidence="3 5" id="KW-0238">DNA-binding</keyword>
<comment type="caution">
    <text evidence="7">The sequence shown here is derived from an EMBL/GenBank/DDBJ whole genome shotgun (WGS) entry which is preliminary data.</text>
</comment>
<dbReference type="InterPro" id="IPR036388">
    <property type="entry name" value="WH-like_DNA-bd_sf"/>
</dbReference>
<keyword evidence="4" id="KW-0804">Transcription</keyword>
<dbReference type="PANTHER" id="PTHR35807:SF1">
    <property type="entry name" value="TRANSCRIPTIONAL REGULATOR REDD"/>
    <property type="match status" value="1"/>
</dbReference>
<evidence type="ECO:0000256" key="4">
    <source>
        <dbReference type="ARBA" id="ARBA00023163"/>
    </source>
</evidence>
<evidence type="ECO:0000256" key="1">
    <source>
        <dbReference type="ARBA" id="ARBA00005820"/>
    </source>
</evidence>
<organism evidence="7 8">
    <name type="scientific">Actinomadura alba</name>
    <dbReference type="NCBI Taxonomy" id="406431"/>
    <lineage>
        <taxon>Bacteria</taxon>
        <taxon>Bacillati</taxon>
        <taxon>Actinomycetota</taxon>
        <taxon>Actinomycetes</taxon>
        <taxon>Streptosporangiales</taxon>
        <taxon>Thermomonosporaceae</taxon>
        <taxon>Actinomadura</taxon>
    </lineage>
</organism>
<dbReference type="CDD" id="cd15831">
    <property type="entry name" value="BTAD"/>
    <property type="match status" value="1"/>
</dbReference>
<dbReference type="Gene3D" id="1.10.10.10">
    <property type="entry name" value="Winged helix-like DNA-binding domain superfamily/Winged helix DNA-binding domain"/>
    <property type="match status" value="1"/>
</dbReference>
<reference evidence="7 8" key="1">
    <citation type="submission" date="2020-06" db="EMBL/GenBank/DDBJ databases">
        <title>Actinomadura xiongansis sp. nov., isolated from soil of Baiyangdian.</title>
        <authorList>
            <person name="Zhang X."/>
        </authorList>
    </citation>
    <scope>NUCLEOTIDE SEQUENCE [LARGE SCALE GENOMIC DNA]</scope>
    <source>
        <strain evidence="7 8">HBUM206468</strain>
    </source>
</reference>
<feature type="domain" description="OmpR/PhoB-type" evidence="6">
    <location>
        <begin position="8"/>
        <end position="105"/>
    </location>
</feature>
<evidence type="ECO:0000313" key="8">
    <source>
        <dbReference type="Proteomes" id="UP000805614"/>
    </source>
</evidence>
<evidence type="ECO:0000256" key="2">
    <source>
        <dbReference type="ARBA" id="ARBA00023015"/>
    </source>
</evidence>
<comment type="similarity">
    <text evidence="1">Belongs to the AfsR/DnrI/RedD regulatory family.</text>
</comment>
<dbReference type="EMBL" id="JABVEC010000059">
    <property type="protein sequence ID" value="MBC6471154.1"/>
    <property type="molecule type" value="Genomic_DNA"/>
</dbReference>
<dbReference type="Pfam" id="PF03704">
    <property type="entry name" value="BTAD"/>
    <property type="match status" value="1"/>
</dbReference>
<dbReference type="Gene3D" id="1.25.40.10">
    <property type="entry name" value="Tetratricopeptide repeat domain"/>
    <property type="match status" value="1"/>
</dbReference>